<keyword evidence="5" id="KW-1133">Transmembrane helix</keyword>
<feature type="region of interest" description="Disordered" evidence="4">
    <location>
        <begin position="548"/>
        <end position="578"/>
    </location>
</feature>
<dbReference type="Pfam" id="PF13855">
    <property type="entry name" value="LRR_8"/>
    <property type="match status" value="3"/>
</dbReference>
<keyword evidence="3" id="KW-0677">Repeat</keyword>
<dbReference type="InterPro" id="IPR001611">
    <property type="entry name" value="Leu-rich_rpt"/>
</dbReference>
<keyword evidence="5" id="KW-0812">Transmembrane</keyword>
<evidence type="ECO:0000256" key="5">
    <source>
        <dbReference type="SAM" id="Phobius"/>
    </source>
</evidence>
<dbReference type="GO" id="GO:0005886">
    <property type="term" value="C:plasma membrane"/>
    <property type="evidence" value="ECO:0007669"/>
    <property type="project" value="TreeGrafter"/>
</dbReference>
<gene>
    <name evidence="6" type="ORF">ASIM_LOCUS12264</name>
</gene>
<protein>
    <submittedName>
        <fullName evidence="8">LRRCT domain-containing protein</fullName>
    </submittedName>
</protein>
<dbReference type="OrthoDB" id="6363818at2759"/>
<evidence type="ECO:0000313" key="7">
    <source>
        <dbReference type="Proteomes" id="UP000267096"/>
    </source>
</evidence>
<reference evidence="8" key="1">
    <citation type="submission" date="2016-04" db="UniProtKB">
        <authorList>
            <consortium name="WormBaseParasite"/>
        </authorList>
    </citation>
    <scope>IDENTIFICATION</scope>
</reference>
<organism evidence="8">
    <name type="scientific">Anisakis simplex</name>
    <name type="common">Herring worm</name>
    <dbReference type="NCBI Taxonomy" id="6269"/>
    <lineage>
        <taxon>Eukaryota</taxon>
        <taxon>Metazoa</taxon>
        <taxon>Ecdysozoa</taxon>
        <taxon>Nematoda</taxon>
        <taxon>Chromadorea</taxon>
        <taxon>Rhabditida</taxon>
        <taxon>Spirurina</taxon>
        <taxon>Ascaridomorpha</taxon>
        <taxon>Ascaridoidea</taxon>
        <taxon>Anisakidae</taxon>
        <taxon>Anisakis</taxon>
        <taxon>Anisakis simplex complex</taxon>
    </lineage>
</organism>
<dbReference type="InterPro" id="IPR003591">
    <property type="entry name" value="Leu-rich_rpt_typical-subtyp"/>
</dbReference>
<dbReference type="Gene3D" id="3.80.10.10">
    <property type="entry name" value="Ribonuclease Inhibitor"/>
    <property type="match status" value="2"/>
</dbReference>
<feature type="compositionally biased region" description="Basic and acidic residues" evidence="4">
    <location>
        <begin position="548"/>
        <end position="558"/>
    </location>
</feature>
<evidence type="ECO:0000313" key="6">
    <source>
        <dbReference type="EMBL" id="VDK46967.1"/>
    </source>
</evidence>
<dbReference type="PROSITE" id="PS51450">
    <property type="entry name" value="LRR"/>
    <property type="match status" value="1"/>
</dbReference>
<evidence type="ECO:0000256" key="3">
    <source>
        <dbReference type="ARBA" id="ARBA00022737"/>
    </source>
</evidence>
<feature type="region of interest" description="Disordered" evidence="4">
    <location>
        <begin position="476"/>
        <end position="496"/>
    </location>
</feature>
<keyword evidence="5" id="KW-0472">Membrane</keyword>
<dbReference type="SUPFAM" id="SSF52058">
    <property type="entry name" value="L domain-like"/>
    <property type="match status" value="1"/>
</dbReference>
<keyword evidence="2" id="KW-0732">Signal</keyword>
<dbReference type="EMBL" id="UYRR01031160">
    <property type="protein sequence ID" value="VDK46967.1"/>
    <property type="molecule type" value="Genomic_DNA"/>
</dbReference>
<evidence type="ECO:0000256" key="1">
    <source>
        <dbReference type="ARBA" id="ARBA00022614"/>
    </source>
</evidence>
<feature type="transmembrane region" description="Helical" evidence="5">
    <location>
        <begin position="515"/>
        <end position="540"/>
    </location>
</feature>
<evidence type="ECO:0000256" key="4">
    <source>
        <dbReference type="SAM" id="MobiDB-lite"/>
    </source>
</evidence>
<evidence type="ECO:0000256" key="2">
    <source>
        <dbReference type="ARBA" id="ARBA00022729"/>
    </source>
</evidence>
<sequence length="578" mass="64784">MLSHMEFNETGLPNGFFNRTSIRLKTLSIGLCTQSDALQVNSHSLDGLEETLENLMITDCNMDMIPTTLESYTRLNSLSLARNRLTTVPKNSFAALENLVSLNLAGNFIASMEEGTLAQINKSLEVLILGEHNFINESIFNEIAQLRNLKVLDLSKADGISEFPVGIFEKLTKLEKLLLMGCSLTTITNQTFRGLNNLIELDLRVNLIREMECAAFQSIPNIRRLSLAGNYLNITQPCFWNDLNKIEELDLSWNELSQLPAQSFSQLGKTLRILNLRHNTNLTHIDDYAFDNLTNVIRLNLSNTAITNVNAAHFASLISLQAIDLSNSQLHSVVSQSFAKQFSTLQQLMLNNNQLRTLPPQFIEHLQQLKQLDISSNLWLCDEAMKNVITEINEKYAIAAQTSKEFLLINANNTICDRPYSLRGEVITDIDSNLLVEYNPIIDTTTTTTTQRPITTIDIDTTNTLFTFFPNEAFIGKDDEQGNSEHSKAISGQRAPPEYDINVHQTLTNNSDQQFMATLIALGVMLAVSAAVTIAVVLYVKKRKSENTDHVADTEMDARPSNGRCKRKSIEEDETGKK</sequence>
<keyword evidence="1" id="KW-0433">Leucine-rich repeat</keyword>
<dbReference type="InterPro" id="IPR050541">
    <property type="entry name" value="LRR_TM_domain-containing"/>
</dbReference>
<dbReference type="Proteomes" id="UP000267096">
    <property type="component" value="Unassembled WGS sequence"/>
</dbReference>
<dbReference type="Pfam" id="PF00560">
    <property type="entry name" value="LRR_1"/>
    <property type="match status" value="2"/>
</dbReference>
<keyword evidence="7" id="KW-1185">Reference proteome</keyword>
<dbReference type="PANTHER" id="PTHR24369:SF210">
    <property type="entry name" value="CHAOPTIN-RELATED"/>
    <property type="match status" value="1"/>
</dbReference>
<proteinExistence type="predicted"/>
<name>A0A158PNT1_ANISI</name>
<reference evidence="6 7" key="2">
    <citation type="submission" date="2018-11" db="EMBL/GenBank/DDBJ databases">
        <authorList>
            <consortium name="Pathogen Informatics"/>
        </authorList>
    </citation>
    <scope>NUCLEOTIDE SEQUENCE [LARGE SCALE GENOMIC DNA]</scope>
</reference>
<dbReference type="PANTHER" id="PTHR24369">
    <property type="entry name" value="ANTIGEN BSP, PUTATIVE-RELATED"/>
    <property type="match status" value="1"/>
</dbReference>
<evidence type="ECO:0000313" key="8">
    <source>
        <dbReference type="WBParaSite" id="ASIM_0001279801-mRNA-1"/>
    </source>
</evidence>
<dbReference type="InterPro" id="IPR032675">
    <property type="entry name" value="LRR_dom_sf"/>
</dbReference>
<feature type="compositionally biased region" description="Basic and acidic residues" evidence="4">
    <location>
        <begin position="476"/>
        <end position="488"/>
    </location>
</feature>
<accession>A0A158PNT1</accession>
<dbReference type="WBParaSite" id="ASIM_0001279801-mRNA-1">
    <property type="protein sequence ID" value="ASIM_0001279801-mRNA-1"/>
    <property type="gene ID" value="ASIM_0001279801"/>
</dbReference>
<dbReference type="AlphaFoldDB" id="A0A158PNT1"/>
<dbReference type="SMART" id="SM00369">
    <property type="entry name" value="LRR_TYP"/>
    <property type="match status" value="10"/>
</dbReference>